<evidence type="ECO:0000313" key="3">
    <source>
        <dbReference type="EMBL" id="KXP03615.1"/>
    </source>
</evidence>
<dbReference type="EMBL" id="LSRE01000050">
    <property type="protein sequence ID" value="KXO89268.1"/>
    <property type="molecule type" value="Genomic_DNA"/>
</dbReference>
<dbReference type="EMBL" id="LSRF01000058">
    <property type="protein sequence ID" value="KXP03615.1"/>
    <property type="molecule type" value="Genomic_DNA"/>
</dbReference>
<dbReference type="OrthoDB" id="3415124at2"/>
<organism evidence="3 4">
    <name type="scientific">Tsukamurella pseudospumae</name>
    <dbReference type="NCBI Taxonomy" id="239498"/>
    <lineage>
        <taxon>Bacteria</taxon>
        <taxon>Bacillati</taxon>
        <taxon>Actinomycetota</taxon>
        <taxon>Actinomycetes</taxon>
        <taxon>Mycobacteriales</taxon>
        <taxon>Tsukamurellaceae</taxon>
        <taxon>Tsukamurella</taxon>
    </lineage>
</organism>
<name>A0A137ZZL0_9ACTN</name>
<accession>A0A137ZZL0</accession>
<dbReference type="Proteomes" id="UP000070258">
    <property type="component" value="Unassembled WGS sequence"/>
</dbReference>
<evidence type="ECO:0000313" key="2">
    <source>
        <dbReference type="EMBL" id="KXO89268.1"/>
    </source>
</evidence>
<protein>
    <recommendedName>
        <fullName evidence="1">Helicase XPB/Ssl2 N-terminal domain-containing protein</fullName>
    </recommendedName>
</protein>
<dbReference type="STRING" id="239498.AXK60_17580"/>
<keyword evidence="5" id="KW-1185">Reference proteome</keyword>
<reference evidence="3" key="3">
    <citation type="submission" date="2016-02" db="EMBL/GenBank/DDBJ databases">
        <authorList>
            <person name="Teng J.L."/>
            <person name="Yang Y."/>
            <person name="Huang Y."/>
            <person name="Guo F."/>
            <person name="Wei W."/>
            <person name="Chen J.H."/>
            <person name="Wong S.Y."/>
            <person name="Lau S.K."/>
            <person name="Woo P.C."/>
        </authorList>
    </citation>
    <scope>NUCLEOTIDE SEQUENCE</scope>
    <source>
        <strain evidence="3">JCM 15929</strain>
    </source>
</reference>
<feature type="domain" description="Helicase XPB/Ssl2 N-terminal" evidence="1">
    <location>
        <begin position="460"/>
        <end position="581"/>
    </location>
</feature>
<reference evidence="2 5" key="2">
    <citation type="submission" date="2016-02" db="EMBL/GenBank/DDBJ databases">
        <authorList>
            <person name="Teng J.L."/>
            <person name="Tang Y."/>
            <person name="Huang Y."/>
            <person name="Guo F."/>
            <person name="Wei W."/>
            <person name="Chen J.H."/>
            <person name="Wong S.Y."/>
            <person name="Lau S.K."/>
            <person name="Woo P.C."/>
        </authorList>
    </citation>
    <scope>NUCLEOTIDE SEQUENCE [LARGE SCALE GENOMIC DNA]</scope>
    <source>
        <strain evidence="2 5">JCM 13375</strain>
    </source>
</reference>
<dbReference type="AlphaFoldDB" id="A0A137ZZL0"/>
<evidence type="ECO:0000259" key="1">
    <source>
        <dbReference type="Pfam" id="PF13625"/>
    </source>
</evidence>
<dbReference type="RefSeq" id="WP_068574569.1">
    <property type="nucleotide sequence ID" value="NZ_LSRE01000050.1"/>
</dbReference>
<dbReference type="Proteomes" id="UP000070409">
    <property type="component" value="Unassembled WGS sequence"/>
</dbReference>
<proteinExistence type="predicted"/>
<gene>
    <name evidence="3" type="ORF">AXK60_17580</name>
    <name evidence="2" type="ORF">AXK61_11735</name>
</gene>
<dbReference type="Pfam" id="PF13625">
    <property type="entry name" value="Helicase_C_3"/>
    <property type="match status" value="1"/>
</dbReference>
<reference evidence="4" key="1">
    <citation type="submission" date="2016-02" db="EMBL/GenBank/DDBJ databases">
        <authorList>
            <person name="Wen L."/>
            <person name="He K."/>
            <person name="Yang H."/>
        </authorList>
    </citation>
    <scope>NUCLEOTIDE SEQUENCE [LARGE SCALE GENOMIC DNA]</scope>
    <source>
        <strain evidence="4">JCM 15929</strain>
    </source>
</reference>
<sequence length="730" mass="75827">MSSIAASAAPAALLAEWLRGRDDAEITALLDARRDVATPVPAGFPVLASRLLSPSSLGRVSEHLTLLDLAVLELVLAESGIDLDALARRLRGRALKKQVAASAGKLVGLALIRGEQELHTAPAVREAVPWRTAQLIAPPDLADIDAALAVAGEDERALLDRLAEGSPLGRTAAAGPGTSTEHPVQRMLASGLLARVDHQTVELPWEVRARLRGELPLGASLKPPVLDGPPVPGVDGAGAVAALELLRHADDVLGVLGAVPAQRVKAGGIGIRELRRVAKAAGLPEERAALLLELLAAAALIAEGELDGEEDSVFAPTVAVDEWQRSEPADRWALLARTWLDLRRQPALIGTRGEEGIVGPLHRAARSTVAPQDRAAVLDALALAPEGTAPATADLHAATRYAHPSWYRRLTLQAIADIVEQAQVVGLVAGGALTAAGRAARTTDPAQAMAAALPKPVEEFLLQADLTLTIPGPTTHDFAASVALVADLESAGGAAVYRVTDASVRRALDAGRTSAEVHAFFAAHAVTPVPQGLTYLVDDVARRHGALRAGVAGSFLRSDDPALVAAVLASPAAEALALRAVAPTVLIAQVTLSDLVAGLAAAGFNAAAEDSRGVVVDLRPSAVRLPPPRSRPPAARPTLEQLADAAVQIRRQDAPSDDGAGVSGRELMELLQSAAGDGRSVRLGYVDANGVFTRHVVVPESVRHGQLTAVDGDSPRRFALHRVTTAEYAE</sequence>
<comment type="caution">
    <text evidence="3">The sequence shown here is derived from an EMBL/GenBank/DDBJ whole genome shotgun (WGS) entry which is preliminary data.</text>
</comment>
<evidence type="ECO:0000313" key="4">
    <source>
        <dbReference type="Proteomes" id="UP000070258"/>
    </source>
</evidence>
<evidence type="ECO:0000313" key="5">
    <source>
        <dbReference type="Proteomes" id="UP000070409"/>
    </source>
</evidence>
<dbReference type="InterPro" id="IPR032830">
    <property type="entry name" value="XPB/Ssl2_N"/>
</dbReference>